<dbReference type="Proteomes" id="UP001652740">
    <property type="component" value="Unplaced"/>
</dbReference>
<evidence type="ECO:0000259" key="6">
    <source>
        <dbReference type="PROSITE" id="PS51194"/>
    </source>
</evidence>
<evidence type="ECO:0000259" key="5">
    <source>
        <dbReference type="PROSITE" id="PS51192"/>
    </source>
</evidence>
<dbReference type="PROSITE" id="PS51192">
    <property type="entry name" value="HELICASE_ATP_BIND_1"/>
    <property type="match status" value="1"/>
</dbReference>
<evidence type="ECO:0000256" key="1">
    <source>
        <dbReference type="ARBA" id="ARBA00012552"/>
    </source>
</evidence>
<sequence length="726" mass="81556">MHGSRPKFMKPGDDETLYPIRNRDGKIETLVNPNIDTALTVDNDAQTSFVYNRYHHLPFDAQRQRLPVFQYRNHILYLLEKYQTLVLIGETGCGKSTQVPQYLYEIGHTVCVTQPRVAAAVSLAARVADERGERLGEHVGYAAAMTSVRSPQTGIVFMTEGVLLREMFASPLLMQYSCVVLDEVHERSQMTDVLMGLLKKIAKKRKNLKLVVSSATMDAEFLKDFFNLTDRKERDKAPTSVIMSIRGRTHPIDLFYVEEPVPDYVKATVDTIIKIHENEPFGDILAFLTSQEEILTALKTLQTYAEQNNESNKHRRQFPSGVQAADLIVLPMYGSLPHHRQLKVFQTADRNQRKVVVATNIAETSVTIPGIVYVVDCGFEKLPYLDPSVGVESLVVAAVSRSSAGQRAGRAGRTSRGSCYRLYPESHLDHLPEARPPELCRSDLAGALLQLKALGIHNLLRFTFPTPPPAKSLLAGLETLYALKAIDKHGQLTEEVGSRMAELPLKPMCAKMLCNSAEYGCIDEILSIVSMLQVDKVFAKSSSGKENIAAKISRRNNFEVAEGDILMYLNVFDAYMKVKNSVSDEKKSRKACKDWCSKMYVNYRVIEKACEIRDSLEKLVKGKFKMENQIFDGPDLGTAKCTRIMKCILSGLFPQASYLSAGGFYQGLRGAELYISPDSCLYNLQQPKWVVFASVYSVNDKTYMSDLMVIQKDWLLEVAPHYYIET</sequence>
<dbReference type="InterPro" id="IPR001650">
    <property type="entry name" value="Helicase_C-like"/>
</dbReference>
<dbReference type="EC" id="3.6.4.13" evidence="1"/>
<keyword evidence="8" id="KW-0347">Helicase</keyword>
<dbReference type="InterPro" id="IPR027417">
    <property type="entry name" value="P-loop_NTPase"/>
</dbReference>
<dbReference type="Gene3D" id="1.20.120.1080">
    <property type="match status" value="1"/>
</dbReference>
<dbReference type="CDD" id="cd18791">
    <property type="entry name" value="SF2_C_RHA"/>
    <property type="match status" value="1"/>
</dbReference>
<evidence type="ECO:0000313" key="7">
    <source>
        <dbReference type="Proteomes" id="UP001652740"/>
    </source>
</evidence>
<dbReference type="PANTHER" id="PTHR18934:SF136">
    <property type="entry name" value="ATP-DEPENDENT RNA HELICASE DHX35-RELATED"/>
    <property type="match status" value="1"/>
</dbReference>
<feature type="domain" description="Helicase ATP-binding" evidence="5">
    <location>
        <begin position="76"/>
        <end position="235"/>
    </location>
</feature>
<keyword evidence="4" id="KW-0067">ATP-binding</keyword>
<dbReference type="Gene3D" id="3.40.50.300">
    <property type="entry name" value="P-loop containing nucleotide triphosphate hydrolases"/>
    <property type="match status" value="2"/>
</dbReference>
<evidence type="ECO:0000256" key="3">
    <source>
        <dbReference type="ARBA" id="ARBA00022801"/>
    </source>
</evidence>
<dbReference type="PROSITE" id="PS51194">
    <property type="entry name" value="HELICASE_CTER"/>
    <property type="match status" value="1"/>
</dbReference>
<dbReference type="GO" id="GO:0004386">
    <property type="term" value="F:helicase activity"/>
    <property type="evidence" value="ECO:0007669"/>
    <property type="project" value="UniProtKB-KW"/>
</dbReference>
<dbReference type="InterPro" id="IPR002464">
    <property type="entry name" value="DNA/RNA_helicase_DEAH_CS"/>
</dbReference>
<keyword evidence="2" id="KW-0547">Nucleotide-binding</keyword>
<keyword evidence="7" id="KW-1185">Reference proteome</keyword>
<evidence type="ECO:0000256" key="4">
    <source>
        <dbReference type="ARBA" id="ARBA00022840"/>
    </source>
</evidence>
<dbReference type="RefSeq" id="XP_052747846.1">
    <property type="nucleotide sequence ID" value="XM_052891886.1"/>
</dbReference>
<dbReference type="SMART" id="SM00490">
    <property type="entry name" value="HELICc"/>
    <property type="match status" value="1"/>
</dbReference>
<dbReference type="SMART" id="SM00847">
    <property type="entry name" value="HA2"/>
    <property type="match status" value="1"/>
</dbReference>
<dbReference type="SMART" id="SM00487">
    <property type="entry name" value="DEXDc"/>
    <property type="match status" value="1"/>
</dbReference>
<accession>A0ABM3M8T2</accession>
<dbReference type="InterPro" id="IPR011545">
    <property type="entry name" value="DEAD/DEAH_box_helicase_dom"/>
</dbReference>
<feature type="domain" description="Helicase C-terminal" evidence="6">
    <location>
        <begin position="268"/>
        <end position="455"/>
    </location>
</feature>
<dbReference type="Pfam" id="PF21010">
    <property type="entry name" value="HA2_C"/>
    <property type="match status" value="1"/>
</dbReference>
<dbReference type="Pfam" id="PF00271">
    <property type="entry name" value="Helicase_C"/>
    <property type="match status" value="1"/>
</dbReference>
<dbReference type="InterPro" id="IPR048333">
    <property type="entry name" value="HA2_WH"/>
</dbReference>
<reference evidence="8" key="1">
    <citation type="submission" date="2025-08" db="UniProtKB">
        <authorList>
            <consortium name="RefSeq"/>
        </authorList>
    </citation>
    <scope>IDENTIFICATION</scope>
    <source>
        <tissue evidence="8">Whole larvae</tissue>
    </source>
</reference>
<dbReference type="Pfam" id="PF04408">
    <property type="entry name" value="WHD_HA2"/>
    <property type="match status" value="1"/>
</dbReference>
<dbReference type="Pfam" id="PF07717">
    <property type="entry name" value="OB_NTP_bind"/>
    <property type="match status" value="1"/>
</dbReference>
<dbReference type="PANTHER" id="PTHR18934">
    <property type="entry name" value="ATP-DEPENDENT RNA HELICASE"/>
    <property type="match status" value="1"/>
</dbReference>
<dbReference type="InterPro" id="IPR014001">
    <property type="entry name" value="Helicase_ATP-bd"/>
</dbReference>
<keyword evidence="3" id="KW-0378">Hydrolase</keyword>
<dbReference type="GeneID" id="113513877"/>
<dbReference type="SUPFAM" id="SSF52540">
    <property type="entry name" value="P-loop containing nucleoside triphosphate hydrolases"/>
    <property type="match status" value="1"/>
</dbReference>
<gene>
    <name evidence="8" type="primary">LOC113513877</name>
</gene>
<evidence type="ECO:0000256" key="2">
    <source>
        <dbReference type="ARBA" id="ARBA00022741"/>
    </source>
</evidence>
<dbReference type="InterPro" id="IPR007502">
    <property type="entry name" value="Helicase-assoc_dom"/>
</dbReference>
<dbReference type="Pfam" id="PF00270">
    <property type="entry name" value="DEAD"/>
    <property type="match status" value="1"/>
</dbReference>
<dbReference type="InterPro" id="IPR011709">
    <property type="entry name" value="DEAD-box_helicase_OB_fold"/>
</dbReference>
<organism evidence="7 8">
    <name type="scientific">Galleria mellonella</name>
    <name type="common">Greater wax moth</name>
    <dbReference type="NCBI Taxonomy" id="7137"/>
    <lineage>
        <taxon>Eukaryota</taxon>
        <taxon>Metazoa</taxon>
        <taxon>Ecdysozoa</taxon>
        <taxon>Arthropoda</taxon>
        <taxon>Hexapoda</taxon>
        <taxon>Insecta</taxon>
        <taxon>Pterygota</taxon>
        <taxon>Neoptera</taxon>
        <taxon>Endopterygota</taxon>
        <taxon>Lepidoptera</taxon>
        <taxon>Glossata</taxon>
        <taxon>Ditrysia</taxon>
        <taxon>Pyraloidea</taxon>
        <taxon>Pyralidae</taxon>
        <taxon>Galleriinae</taxon>
        <taxon>Galleria</taxon>
    </lineage>
</organism>
<evidence type="ECO:0000313" key="8">
    <source>
        <dbReference type="RefSeq" id="XP_052747846.1"/>
    </source>
</evidence>
<protein>
    <recommendedName>
        <fullName evidence="1">RNA helicase</fullName>
        <ecNumber evidence="1">3.6.4.13</ecNumber>
    </recommendedName>
</protein>
<proteinExistence type="predicted"/>
<dbReference type="PROSITE" id="PS00690">
    <property type="entry name" value="DEAH_ATP_HELICASE"/>
    <property type="match status" value="1"/>
</dbReference>
<name>A0ABM3M8T2_GALME</name>